<evidence type="ECO:0008006" key="4">
    <source>
        <dbReference type="Google" id="ProtNLM"/>
    </source>
</evidence>
<feature type="transmembrane region" description="Helical" evidence="1">
    <location>
        <begin position="42"/>
        <end position="60"/>
    </location>
</feature>
<evidence type="ECO:0000313" key="2">
    <source>
        <dbReference type="EMBL" id="KTR94735.1"/>
    </source>
</evidence>
<organism evidence="2 3">
    <name type="scientific">Microbacterium testaceum</name>
    <name type="common">Aureobacterium testaceum</name>
    <name type="synonym">Brevibacterium testaceum</name>
    <dbReference type="NCBI Taxonomy" id="2033"/>
    <lineage>
        <taxon>Bacteria</taxon>
        <taxon>Bacillati</taxon>
        <taxon>Actinomycetota</taxon>
        <taxon>Actinomycetes</taxon>
        <taxon>Micrococcales</taxon>
        <taxon>Microbacteriaceae</taxon>
        <taxon>Microbacterium</taxon>
    </lineage>
</organism>
<keyword evidence="1" id="KW-1133">Transmembrane helix</keyword>
<dbReference type="RefSeq" id="WP_058623556.1">
    <property type="nucleotide sequence ID" value="NZ_LDRT01000048.1"/>
</dbReference>
<dbReference type="EMBL" id="LDRT01000048">
    <property type="protein sequence ID" value="KTR94735.1"/>
    <property type="molecule type" value="Genomic_DNA"/>
</dbReference>
<feature type="transmembrane region" description="Helical" evidence="1">
    <location>
        <begin position="138"/>
        <end position="160"/>
    </location>
</feature>
<evidence type="ECO:0000313" key="3">
    <source>
        <dbReference type="Proteomes" id="UP000075025"/>
    </source>
</evidence>
<reference evidence="2 3" key="1">
    <citation type="journal article" date="2016" name="Front. Microbiol.">
        <title>Genomic Resource of Rice Seed Associated Bacteria.</title>
        <authorList>
            <person name="Midha S."/>
            <person name="Bansal K."/>
            <person name="Sharma S."/>
            <person name="Kumar N."/>
            <person name="Patil P.P."/>
            <person name="Chaudhry V."/>
            <person name="Patil P.B."/>
        </authorList>
    </citation>
    <scope>NUCLEOTIDE SEQUENCE [LARGE SCALE GENOMIC DNA]</scope>
    <source>
        <strain evidence="2 3">NS220</strain>
    </source>
</reference>
<keyword evidence="1" id="KW-0472">Membrane</keyword>
<evidence type="ECO:0000256" key="1">
    <source>
        <dbReference type="SAM" id="Phobius"/>
    </source>
</evidence>
<proteinExistence type="predicted"/>
<dbReference type="OrthoDB" id="5073887at2"/>
<sequence length="161" mass="16529">MDAENARRLGTDAAERISAGCYGALVSASTLMGLGTADLSDVILVVALTNLVYFATHVFASTLGDVSSERSWPIIRHHLAVSAPMVSVTFVPLLVVVALVATGVDLPTALLWGVGVAMSYLIAVATVGARLRGSSPIVVILTAVGAAVIAVLLVLAKLLLH</sequence>
<name>A0A147EXJ0_MICTE</name>
<gene>
    <name evidence="2" type="ORF">NS220_08060</name>
</gene>
<protein>
    <recommendedName>
        <fullName evidence="4">Integral membrane protein</fullName>
    </recommendedName>
</protein>
<feature type="transmembrane region" description="Helical" evidence="1">
    <location>
        <begin position="110"/>
        <end position="131"/>
    </location>
</feature>
<feature type="transmembrane region" description="Helical" evidence="1">
    <location>
        <begin position="81"/>
        <end position="104"/>
    </location>
</feature>
<dbReference type="PATRIC" id="fig|2033.6.peg.2616"/>
<accession>A0A147EXJ0</accession>
<keyword evidence="1" id="KW-0812">Transmembrane</keyword>
<comment type="caution">
    <text evidence="2">The sequence shown here is derived from an EMBL/GenBank/DDBJ whole genome shotgun (WGS) entry which is preliminary data.</text>
</comment>
<dbReference type="AlphaFoldDB" id="A0A147EXJ0"/>
<dbReference type="Proteomes" id="UP000075025">
    <property type="component" value="Unassembled WGS sequence"/>
</dbReference>